<dbReference type="EMBL" id="UYRV01000333">
    <property type="protein sequence ID" value="VDK43899.1"/>
    <property type="molecule type" value="Genomic_DNA"/>
</dbReference>
<evidence type="ECO:0008006" key="3">
    <source>
        <dbReference type="Google" id="ProtNLM"/>
    </source>
</evidence>
<accession>A0A3P6Q5X9</accession>
<protein>
    <recommendedName>
        <fullName evidence="3">RING-type domain-containing protein</fullName>
    </recommendedName>
</protein>
<evidence type="ECO:0000313" key="2">
    <source>
        <dbReference type="Proteomes" id="UP000271889"/>
    </source>
</evidence>
<reference evidence="1 2" key="1">
    <citation type="submission" date="2018-11" db="EMBL/GenBank/DDBJ databases">
        <authorList>
            <consortium name="Pathogen Informatics"/>
        </authorList>
    </citation>
    <scope>NUCLEOTIDE SEQUENCE [LARGE SCALE GENOMIC DNA]</scope>
</reference>
<gene>
    <name evidence="1" type="ORF">CGOC_LOCUS253</name>
</gene>
<keyword evidence="2" id="KW-1185">Reference proteome</keyword>
<organism evidence="1 2">
    <name type="scientific">Cylicostephanus goldi</name>
    <name type="common">Nematode worm</name>
    <dbReference type="NCBI Taxonomy" id="71465"/>
    <lineage>
        <taxon>Eukaryota</taxon>
        <taxon>Metazoa</taxon>
        <taxon>Ecdysozoa</taxon>
        <taxon>Nematoda</taxon>
        <taxon>Chromadorea</taxon>
        <taxon>Rhabditida</taxon>
        <taxon>Rhabditina</taxon>
        <taxon>Rhabditomorpha</taxon>
        <taxon>Strongyloidea</taxon>
        <taxon>Strongylidae</taxon>
        <taxon>Cylicostephanus</taxon>
    </lineage>
</organism>
<proteinExistence type="predicted"/>
<name>A0A3P6Q5X9_CYLGO</name>
<dbReference type="PANTHER" id="PTHR31430">
    <property type="entry name" value="PROTEIN CBG22332-RELATED"/>
    <property type="match status" value="1"/>
</dbReference>
<dbReference type="Proteomes" id="UP000271889">
    <property type="component" value="Unassembled WGS sequence"/>
</dbReference>
<dbReference type="AlphaFoldDB" id="A0A3P6Q5X9"/>
<sequence length="139" mass="15630">MFGKHAHVRRNAHLQVYNHIDLNPLTFTIRLVLAKLTRCDGPCGHRYPPESMILLGRCGHMLCNVCSGLVYNDDGTKGCSNFDCVFATLYDYLPEDYARKAYENHVCALCSTTYMAFLISKTTDNCASEGSRISPSLWL</sequence>
<evidence type="ECO:0000313" key="1">
    <source>
        <dbReference type="EMBL" id="VDK43899.1"/>
    </source>
</evidence>
<dbReference type="OrthoDB" id="5831839at2759"/>